<keyword evidence="2" id="KW-0479">Metal-binding</keyword>
<dbReference type="GO" id="GO:0016836">
    <property type="term" value="F:hydro-lyase activity"/>
    <property type="evidence" value="ECO:0007669"/>
    <property type="project" value="UniProtKB-ARBA"/>
</dbReference>
<dbReference type="Proteomes" id="UP000466307">
    <property type="component" value="Unassembled WGS sequence"/>
</dbReference>
<keyword evidence="3" id="KW-0408">Iron</keyword>
<keyword evidence="4" id="KW-0411">Iron-sulfur</keyword>
<comment type="caution">
    <text evidence="5">The sequence shown here is derived from an EMBL/GenBank/DDBJ whole genome shotgun (WGS) entry which is preliminary data.</text>
</comment>
<dbReference type="AlphaFoldDB" id="A0A7K3LTP1"/>
<name>A0A7K3LTP1_9ACTN</name>
<evidence type="ECO:0000313" key="6">
    <source>
        <dbReference type="Proteomes" id="UP000466307"/>
    </source>
</evidence>
<dbReference type="Gene3D" id="3.40.50.11890">
    <property type="match status" value="1"/>
</dbReference>
<evidence type="ECO:0000256" key="2">
    <source>
        <dbReference type="ARBA" id="ARBA00022723"/>
    </source>
</evidence>
<dbReference type="InterPro" id="IPR010327">
    <property type="entry name" value="FldB/FldC_alpha/beta"/>
</dbReference>
<evidence type="ECO:0000313" key="5">
    <source>
        <dbReference type="EMBL" id="NDK91466.1"/>
    </source>
</evidence>
<dbReference type="Gene3D" id="1.20.1270.370">
    <property type="match status" value="1"/>
</dbReference>
<dbReference type="PANTHER" id="PTHR30548:SF5">
    <property type="entry name" value="SUBUNIT OF OXYGEN-SENSITIVE 2-HYDROXYISOCAPROYL-COA DEHYDRATASE"/>
    <property type="match status" value="1"/>
</dbReference>
<dbReference type="Pfam" id="PF06050">
    <property type="entry name" value="HGD-D"/>
    <property type="match status" value="1"/>
</dbReference>
<organism evidence="5 6">
    <name type="scientific">Gordonia desulfuricans</name>
    <dbReference type="NCBI Taxonomy" id="89051"/>
    <lineage>
        <taxon>Bacteria</taxon>
        <taxon>Bacillati</taxon>
        <taxon>Actinomycetota</taxon>
        <taxon>Actinomycetes</taxon>
        <taxon>Mycobacteriales</taxon>
        <taxon>Gordoniaceae</taxon>
        <taxon>Gordonia</taxon>
    </lineage>
</organism>
<keyword evidence="6" id="KW-1185">Reference proteome</keyword>
<dbReference type="EMBL" id="JAADZU010000069">
    <property type="protein sequence ID" value="NDK91466.1"/>
    <property type="molecule type" value="Genomic_DNA"/>
</dbReference>
<proteinExistence type="inferred from homology"/>
<comment type="similarity">
    <text evidence="1">Belongs to the FldB/FldC dehydratase alpha/beta subunit family.</text>
</comment>
<dbReference type="Gene3D" id="3.40.50.11900">
    <property type="match status" value="1"/>
</dbReference>
<evidence type="ECO:0000256" key="3">
    <source>
        <dbReference type="ARBA" id="ARBA00023004"/>
    </source>
</evidence>
<evidence type="ECO:0000256" key="1">
    <source>
        <dbReference type="ARBA" id="ARBA00005806"/>
    </source>
</evidence>
<sequence>MSQLHAPSMALLKSAADDPAAYVQRWKSAHGRPAIGTFPMNFPVELVHAANAHPVIIQESRTPITEGRSLLAEFYCGYTRSVADQIAIGELDGIDAFVAADHCVQLLGAVDVIRYKRPDTPVHFAQFTSAMDGALTRPRVENRISELTAEIEQVTGTAVTPERITASIRAYNGNRQLLREFYALRKSGRARITASQMQLLVKSSMVMDIDEHTAILRTILADLRVEQDAPADVVRIHLSGHFCHAPRPEILDAIEDSGAIVVDDDLYTGYRYISTDVPETDDPLAALTTWYLDRNVNAPCPTRVTSDVDWDTYLLDSVAESGANGVVVLMAKFCEPHMLYYPELRKALDAHGIPLLLIETEHEGLPLEKLRTQLETFVERIRRRPAPIAV</sequence>
<accession>A0A7K3LTP1</accession>
<evidence type="ECO:0000256" key="4">
    <source>
        <dbReference type="ARBA" id="ARBA00023014"/>
    </source>
</evidence>
<dbReference type="PANTHER" id="PTHR30548">
    <property type="entry name" value="2-HYDROXYGLUTARYL-COA DEHYDRATASE, D-COMPONENT-RELATED"/>
    <property type="match status" value="1"/>
</dbReference>
<gene>
    <name evidence="5" type="ORF">GYA93_18060</name>
</gene>
<dbReference type="GO" id="GO:0051536">
    <property type="term" value="F:iron-sulfur cluster binding"/>
    <property type="evidence" value="ECO:0007669"/>
    <property type="project" value="UniProtKB-KW"/>
</dbReference>
<dbReference type="GO" id="GO:0046872">
    <property type="term" value="F:metal ion binding"/>
    <property type="evidence" value="ECO:0007669"/>
    <property type="project" value="UniProtKB-KW"/>
</dbReference>
<protein>
    <submittedName>
        <fullName evidence="5">2-hydroxyacyl-CoA dehydratase</fullName>
    </submittedName>
</protein>
<reference evidence="5 6" key="1">
    <citation type="submission" date="2020-01" db="EMBL/GenBank/DDBJ databases">
        <title>Investigation of new actinobacteria for the biodesulphurisation of diesel fuel.</title>
        <authorList>
            <person name="Athi Narayanan S.M."/>
        </authorList>
    </citation>
    <scope>NUCLEOTIDE SEQUENCE [LARGE SCALE GENOMIC DNA]</scope>
    <source>
        <strain evidence="5 6">213E</strain>
    </source>
</reference>